<dbReference type="AlphaFoldDB" id="B4DCL4"/>
<keyword evidence="1" id="KW-0472">Membrane</keyword>
<sequence>MKKQLIRISVLQSSKIMTALYVVMGFLYTLMGIPMLIFGGKSLHIIGMIYLFGPVFAGIFGFIFFVIFAALYNALANWLGGVEVEVKDIPPQA</sequence>
<proteinExistence type="predicted"/>
<evidence type="ECO:0000256" key="1">
    <source>
        <dbReference type="SAM" id="Phobius"/>
    </source>
</evidence>
<reference evidence="2 3" key="1">
    <citation type="journal article" date="2011" name="J. Bacteriol.">
        <title>Genome sequence of Chthoniobacter flavus Ellin428, an aerobic heterotrophic soil bacterium.</title>
        <authorList>
            <person name="Kant R."/>
            <person name="van Passel M.W."/>
            <person name="Palva A."/>
            <person name="Lucas S."/>
            <person name="Lapidus A."/>
            <person name="Glavina Del Rio T."/>
            <person name="Dalin E."/>
            <person name="Tice H."/>
            <person name="Bruce D."/>
            <person name="Goodwin L."/>
            <person name="Pitluck S."/>
            <person name="Larimer F.W."/>
            <person name="Land M.L."/>
            <person name="Hauser L."/>
            <person name="Sangwan P."/>
            <person name="de Vos W.M."/>
            <person name="Janssen P.H."/>
            <person name="Smidt H."/>
        </authorList>
    </citation>
    <scope>NUCLEOTIDE SEQUENCE [LARGE SCALE GENOMIC DNA]</scope>
    <source>
        <strain evidence="2 3">Ellin428</strain>
    </source>
</reference>
<comment type="caution">
    <text evidence="2">The sequence shown here is derived from an EMBL/GenBank/DDBJ whole genome shotgun (WGS) entry which is preliminary data.</text>
</comment>
<name>B4DCL4_9BACT</name>
<dbReference type="EMBL" id="ABVL01000053">
    <property type="protein sequence ID" value="EDY15828.1"/>
    <property type="molecule type" value="Genomic_DNA"/>
</dbReference>
<dbReference type="InParanoid" id="B4DCL4"/>
<protein>
    <recommendedName>
        <fullName evidence="4">DUF3566 domain-containing protein</fullName>
    </recommendedName>
</protein>
<gene>
    <name evidence="2" type="ORF">CfE428DRAFT_6655</name>
</gene>
<keyword evidence="3" id="KW-1185">Reference proteome</keyword>
<keyword evidence="1" id="KW-0812">Transmembrane</keyword>
<accession>B4DCL4</accession>
<feature type="transmembrane region" description="Helical" evidence="1">
    <location>
        <begin position="20"/>
        <end position="39"/>
    </location>
</feature>
<evidence type="ECO:0000313" key="2">
    <source>
        <dbReference type="EMBL" id="EDY15828.1"/>
    </source>
</evidence>
<dbReference type="RefSeq" id="WP_006983972.1">
    <property type="nucleotide sequence ID" value="NZ_ABVL01000053.1"/>
</dbReference>
<organism evidence="2 3">
    <name type="scientific">Chthoniobacter flavus Ellin428</name>
    <dbReference type="NCBI Taxonomy" id="497964"/>
    <lineage>
        <taxon>Bacteria</taxon>
        <taxon>Pseudomonadati</taxon>
        <taxon>Verrucomicrobiota</taxon>
        <taxon>Spartobacteria</taxon>
        <taxon>Chthoniobacterales</taxon>
        <taxon>Chthoniobacteraceae</taxon>
        <taxon>Chthoniobacter</taxon>
    </lineage>
</organism>
<evidence type="ECO:0008006" key="4">
    <source>
        <dbReference type="Google" id="ProtNLM"/>
    </source>
</evidence>
<feature type="transmembrane region" description="Helical" evidence="1">
    <location>
        <begin position="45"/>
        <end position="72"/>
    </location>
</feature>
<dbReference type="Proteomes" id="UP000005824">
    <property type="component" value="Unassembled WGS sequence"/>
</dbReference>
<evidence type="ECO:0000313" key="3">
    <source>
        <dbReference type="Proteomes" id="UP000005824"/>
    </source>
</evidence>
<keyword evidence="1" id="KW-1133">Transmembrane helix</keyword>